<dbReference type="AlphaFoldDB" id="A0A0D0DRT1"/>
<feature type="region of interest" description="Disordered" evidence="1">
    <location>
        <begin position="1"/>
        <end position="21"/>
    </location>
</feature>
<keyword evidence="3" id="KW-1185">Reference proteome</keyword>
<reference evidence="3" key="2">
    <citation type="submission" date="2015-01" db="EMBL/GenBank/DDBJ databases">
        <title>Evolutionary Origins and Diversification of the Mycorrhizal Mutualists.</title>
        <authorList>
            <consortium name="DOE Joint Genome Institute"/>
            <consortium name="Mycorrhizal Genomics Consortium"/>
            <person name="Kohler A."/>
            <person name="Kuo A."/>
            <person name="Nagy L.G."/>
            <person name="Floudas D."/>
            <person name="Copeland A."/>
            <person name="Barry K.W."/>
            <person name="Cichocki N."/>
            <person name="Veneault-Fourrey C."/>
            <person name="LaButti K."/>
            <person name="Lindquist E.A."/>
            <person name="Lipzen A."/>
            <person name="Lundell T."/>
            <person name="Morin E."/>
            <person name="Murat C."/>
            <person name="Riley R."/>
            <person name="Ohm R."/>
            <person name="Sun H."/>
            <person name="Tunlid A."/>
            <person name="Henrissat B."/>
            <person name="Grigoriev I.V."/>
            <person name="Hibbett D.S."/>
            <person name="Martin F."/>
        </authorList>
    </citation>
    <scope>NUCLEOTIDE SEQUENCE [LARGE SCALE GENOMIC DNA]</scope>
    <source>
        <strain evidence="3">Ve08.2h10</strain>
    </source>
</reference>
<evidence type="ECO:0000256" key="1">
    <source>
        <dbReference type="SAM" id="MobiDB-lite"/>
    </source>
</evidence>
<dbReference type="HOGENOM" id="CLU_191097_0_0_1"/>
<reference evidence="2 3" key="1">
    <citation type="submission" date="2014-04" db="EMBL/GenBank/DDBJ databases">
        <authorList>
            <consortium name="DOE Joint Genome Institute"/>
            <person name="Kuo A."/>
            <person name="Kohler A."/>
            <person name="Jargeat P."/>
            <person name="Nagy L.G."/>
            <person name="Floudas D."/>
            <person name="Copeland A."/>
            <person name="Barry K.W."/>
            <person name="Cichocki N."/>
            <person name="Veneault-Fourrey C."/>
            <person name="LaButti K."/>
            <person name="Lindquist E.A."/>
            <person name="Lipzen A."/>
            <person name="Lundell T."/>
            <person name="Morin E."/>
            <person name="Murat C."/>
            <person name="Sun H."/>
            <person name="Tunlid A."/>
            <person name="Henrissat B."/>
            <person name="Grigoriev I.V."/>
            <person name="Hibbett D.S."/>
            <person name="Martin F."/>
            <person name="Nordberg H.P."/>
            <person name="Cantor M.N."/>
            <person name="Hua S.X."/>
        </authorList>
    </citation>
    <scope>NUCLEOTIDE SEQUENCE [LARGE SCALE GENOMIC DNA]</scope>
    <source>
        <strain evidence="2 3">Ve08.2h10</strain>
    </source>
</reference>
<protein>
    <submittedName>
        <fullName evidence="2">Uncharacterized protein</fullName>
    </submittedName>
</protein>
<dbReference type="Proteomes" id="UP000054538">
    <property type="component" value="Unassembled WGS sequence"/>
</dbReference>
<sequence>MDLSPQRRPDISKINPPPQMWMRCVESGPNESKIDPISQKRTPISVLPEMAHQCSNSMTQPRNSSPALEMVYPNLPAHFQLHLCISKCPPSRF</sequence>
<evidence type="ECO:0000313" key="2">
    <source>
        <dbReference type="EMBL" id="KIK82510.1"/>
    </source>
</evidence>
<dbReference type="InParanoid" id="A0A0D0DRT1"/>
<evidence type="ECO:0000313" key="3">
    <source>
        <dbReference type="Proteomes" id="UP000054538"/>
    </source>
</evidence>
<gene>
    <name evidence="2" type="ORF">PAXRUDRAFT_832190</name>
</gene>
<name>A0A0D0DRT1_9AGAM</name>
<organism evidence="2 3">
    <name type="scientific">Paxillus rubicundulus Ve08.2h10</name>
    <dbReference type="NCBI Taxonomy" id="930991"/>
    <lineage>
        <taxon>Eukaryota</taxon>
        <taxon>Fungi</taxon>
        <taxon>Dikarya</taxon>
        <taxon>Basidiomycota</taxon>
        <taxon>Agaricomycotina</taxon>
        <taxon>Agaricomycetes</taxon>
        <taxon>Agaricomycetidae</taxon>
        <taxon>Boletales</taxon>
        <taxon>Paxilineae</taxon>
        <taxon>Paxillaceae</taxon>
        <taxon>Paxillus</taxon>
    </lineage>
</organism>
<accession>A0A0D0DRT1</accession>
<dbReference type="EMBL" id="KN825621">
    <property type="protein sequence ID" value="KIK82510.1"/>
    <property type="molecule type" value="Genomic_DNA"/>
</dbReference>
<feature type="compositionally biased region" description="Basic and acidic residues" evidence="1">
    <location>
        <begin position="1"/>
        <end position="11"/>
    </location>
</feature>
<proteinExistence type="predicted"/>